<evidence type="ECO:0000256" key="2">
    <source>
        <dbReference type="SAM" id="MobiDB-lite"/>
    </source>
</evidence>
<dbReference type="AlphaFoldDB" id="A0A1X0NRG9"/>
<feature type="region of interest" description="Disordered" evidence="2">
    <location>
        <begin position="177"/>
        <end position="199"/>
    </location>
</feature>
<proteinExistence type="predicted"/>
<dbReference type="GeneID" id="39987285"/>
<dbReference type="VEuPathDB" id="TriTrypDB:TM35_000232650"/>
<evidence type="ECO:0000256" key="1">
    <source>
        <dbReference type="SAM" id="Coils"/>
    </source>
</evidence>
<name>A0A1X0NRG9_9TRYP</name>
<evidence type="ECO:0000313" key="4">
    <source>
        <dbReference type="Proteomes" id="UP000192257"/>
    </source>
</evidence>
<dbReference type="OrthoDB" id="250876at2759"/>
<feature type="region of interest" description="Disordered" evidence="2">
    <location>
        <begin position="267"/>
        <end position="298"/>
    </location>
</feature>
<gene>
    <name evidence="3" type="ORF">TM35_000232650</name>
</gene>
<dbReference type="Proteomes" id="UP000192257">
    <property type="component" value="Unassembled WGS sequence"/>
</dbReference>
<evidence type="ECO:0000313" key="3">
    <source>
        <dbReference type="EMBL" id="ORC87294.1"/>
    </source>
</evidence>
<feature type="compositionally biased region" description="Basic and acidic residues" evidence="2">
    <location>
        <begin position="268"/>
        <end position="291"/>
    </location>
</feature>
<keyword evidence="1" id="KW-0175">Coiled coil</keyword>
<feature type="region of interest" description="Disordered" evidence="2">
    <location>
        <begin position="107"/>
        <end position="129"/>
    </location>
</feature>
<dbReference type="RefSeq" id="XP_028881360.1">
    <property type="nucleotide sequence ID" value="XM_029027505.1"/>
</dbReference>
<protein>
    <submittedName>
        <fullName evidence="3">Uncharacterized protein</fullName>
    </submittedName>
</protein>
<organism evidence="3 4">
    <name type="scientific">Trypanosoma theileri</name>
    <dbReference type="NCBI Taxonomy" id="67003"/>
    <lineage>
        <taxon>Eukaryota</taxon>
        <taxon>Discoba</taxon>
        <taxon>Euglenozoa</taxon>
        <taxon>Kinetoplastea</taxon>
        <taxon>Metakinetoplastina</taxon>
        <taxon>Trypanosomatida</taxon>
        <taxon>Trypanosomatidae</taxon>
        <taxon>Trypanosoma</taxon>
    </lineage>
</organism>
<dbReference type="EMBL" id="NBCO01000023">
    <property type="protein sequence ID" value="ORC87294.1"/>
    <property type="molecule type" value="Genomic_DNA"/>
</dbReference>
<sequence>MLRTVILFKRVVAVKKRAPVVKSKGAYTTQEITKLQRKRENEAERIFLAKIAEGRMRRKKIITEALNRALRKEKKKETSLLLQYEANKAKASEELKIMKEKTQESLSAETGPVVVPHTVPKKSSSPKPRITLRKDNALQREGELEAERNFFQMIEDLKRKRDDELKLLAEKKTQELNESKVTIPDSREDHDATGDSPDLATTIKNEVTMESQAVKHEPKRAKQRVRELKEAKETLLVTTTEDTIVNDVMTNRTEEAFAIVNEITQEPHPSKKEITKTVKEKKAKSETPREKSLRKKQVNVQVPDVQKEVIPIAAPTPKPKPMPIPVPEATPTHTTVVTPPQPTVAQHPVHAFSLTGFNEPPLFFPPGSAMDAGRRRLSALPSLDSPMIPLRSRPLDAFLPVARVVPNSPLSFPPNVQPILPTRQRQVTNTGLHRL</sequence>
<keyword evidence="4" id="KW-1185">Reference proteome</keyword>
<reference evidence="3 4" key="1">
    <citation type="submission" date="2017-03" db="EMBL/GenBank/DDBJ databases">
        <title>An alternative strategy for trypanosome survival in the mammalian bloodstream revealed through genome and transcriptome analysis of the ubiquitous bovine parasite Trypanosoma (Megatrypanum) theileri.</title>
        <authorList>
            <person name="Kelly S."/>
            <person name="Ivens A."/>
            <person name="Mott A."/>
            <person name="O'Neill E."/>
            <person name="Emms D."/>
            <person name="Macleod O."/>
            <person name="Voorheis P."/>
            <person name="Matthews J."/>
            <person name="Matthews K."/>
            <person name="Carrington M."/>
        </authorList>
    </citation>
    <scope>NUCLEOTIDE SEQUENCE [LARGE SCALE GENOMIC DNA]</scope>
    <source>
        <strain evidence="3">Edinburgh</strain>
    </source>
</reference>
<feature type="coiled-coil region" evidence="1">
    <location>
        <begin position="67"/>
        <end position="101"/>
    </location>
</feature>
<accession>A0A1X0NRG9</accession>
<comment type="caution">
    <text evidence="3">The sequence shown here is derived from an EMBL/GenBank/DDBJ whole genome shotgun (WGS) entry which is preliminary data.</text>
</comment>